<reference evidence="4 5" key="1">
    <citation type="journal article" date="2018" name="Mar. Genomics">
        <title>Complete genome sequence of Marinifilaceae bacterium strain SPP2, isolated from the Antarctic marine sediment.</title>
        <authorList>
            <person name="Watanabe M."/>
            <person name="Kojima H."/>
            <person name="Fukui M."/>
        </authorList>
    </citation>
    <scope>NUCLEOTIDE SEQUENCE [LARGE SCALE GENOMIC DNA]</scope>
    <source>
        <strain evidence="4 5">SPP2</strain>
    </source>
</reference>
<organism evidence="4 5">
    <name type="scientific">Labilibaculum antarcticum</name>
    <dbReference type="NCBI Taxonomy" id="1717717"/>
    <lineage>
        <taxon>Bacteria</taxon>
        <taxon>Pseudomonadati</taxon>
        <taxon>Bacteroidota</taxon>
        <taxon>Bacteroidia</taxon>
        <taxon>Marinilabiliales</taxon>
        <taxon>Marinifilaceae</taxon>
        <taxon>Labilibaculum</taxon>
    </lineage>
</organism>
<sequence length="684" mass="79583">MNYLKTITFTLLLFILTTSNSRAENKKIKFGKVSKEELEMKVYDQDTSAVAVILYDSGASFFETEYINDNSNFICKFERHVRIKILKPEGFDFATFKIPLYHDSDGEEKIGALKAKTYNLDGKIVTDKLEKNSIFDEETSPNWKRVKFTMPNLKIGSVIEIKYQISSPFYHNFRAWQFQYSIPVIYSEYRTQIPSYFNYQKTTKGYYPITRRDDGGRRENFLIKYREMDQQSGSAKMIEHQYTLTPTSQVYIYLAENIPSFKTESHMLAKENYLTMIEFELQSYQFDGGAFHSYTSEWKDVKKKLNESYDFGSALKKDGFIKDILPDIIKDVKSEEEKTALIFQAVQNNIKWNEKKRLFCDKSLKNVWKEKSGNTAEVNLLLVAILRNAGIEANPVVLSTRQNGIIHPSHPTITQMNYVIACAQIEGQNYLMDATDPYCPIGILPFCCLNNKGRLITETNSEWIDLDPGKGSKISIMSNLCLTEGGTLKGKVTEAFYDYEGIDIRKKISNNTEGYTEKLESDYEDWNISEIEYKNLDDRNKPLQIKYSTEIENIANMEGERIYFNPILKYKTSENPFKLEQREYPVNFGHPIQENYILILELPTNYTLEEQPKSELIKLPENGGTYTYRVSKTANKIMIQYKLNISKSQYLPSEYEYLKEFYNQIITKENQVLVFKKIEPTAIK</sequence>
<protein>
    <recommendedName>
        <fullName evidence="6">DUF3857 domain-containing protein</fullName>
    </recommendedName>
</protein>
<dbReference type="Pfam" id="PF01841">
    <property type="entry name" value="Transglut_core"/>
    <property type="match status" value="1"/>
</dbReference>
<dbReference type="AlphaFoldDB" id="A0A1Y1CJF1"/>
<feature type="domain" description="Transglutaminase-like" evidence="2">
    <location>
        <begin position="326"/>
        <end position="403"/>
    </location>
</feature>
<keyword evidence="1" id="KW-0732">Signal</keyword>
<evidence type="ECO:0000256" key="1">
    <source>
        <dbReference type="SAM" id="SignalP"/>
    </source>
</evidence>
<proteinExistence type="predicted"/>
<accession>A0A1Y1CJF1</accession>
<feature type="domain" description="DUF3857" evidence="3">
    <location>
        <begin position="77"/>
        <end position="218"/>
    </location>
</feature>
<dbReference type="OrthoDB" id="98874at2"/>
<evidence type="ECO:0008006" key="6">
    <source>
        <dbReference type="Google" id="ProtNLM"/>
    </source>
</evidence>
<dbReference type="Proteomes" id="UP000218267">
    <property type="component" value="Chromosome"/>
</dbReference>
<dbReference type="Pfam" id="PF12969">
    <property type="entry name" value="DUF3857"/>
    <property type="match status" value="1"/>
</dbReference>
<dbReference type="KEGG" id="mbas:ALGA_2180"/>
<name>A0A1Y1CJF1_9BACT</name>
<dbReference type="SUPFAM" id="SSF54001">
    <property type="entry name" value="Cysteine proteinases"/>
    <property type="match status" value="1"/>
</dbReference>
<dbReference type="Gene3D" id="3.10.620.30">
    <property type="match status" value="1"/>
</dbReference>
<dbReference type="RefSeq" id="WP_096429366.1">
    <property type="nucleotide sequence ID" value="NZ_AP018042.1"/>
</dbReference>
<feature type="signal peptide" evidence="1">
    <location>
        <begin position="1"/>
        <end position="23"/>
    </location>
</feature>
<reference evidence="5" key="2">
    <citation type="journal article" date="2020" name="Antonie Van Leeuwenhoek">
        <title>Labilibaculum antarcticum sp. nov., a novel facultative anaerobic, psychrotorelant bacterium isolated from marine sediment of Antarctica.</title>
        <authorList>
            <person name="Watanabe M."/>
            <person name="Kojima H."/>
            <person name="Fukui M."/>
        </authorList>
    </citation>
    <scope>NUCLEOTIDE SEQUENCE [LARGE SCALE GENOMIC DNA]</scope>
    <source>
        <strain evidence="5">SPP2</strain>
    </source>
</reference>
<evidence type="ECO:0000313" key="4">
    <source>
        <dbReference type="EMBL" id="BAX80518.1"/>
    </source>
</evidence>
<dbReference type="InterPro" id="IPR002931">
    <property type="entry name" value="Transglutaminase-like"/>
</dbReference>
<dbReference type="Gene3D" id="2.60.120.1130">
    <property type="match status" value="1"/>
</dbReference>
<feature type="chain" id="PRO_5012485701" description="DUF3857 domain-containing protein" evidence="1">
    <location>
        <begin position="24"/>
        <end position="684"/>
    </location>
</feature>
<dbReference type="EMBL" id="AP018042">
    <property type="protein sequence ID" value="BAX80518.1"/>
    <property type="molecule type" value="Genomic_DNA"/>
</dbReference>
<gene>
    <name evidence="4" type="ORF">ALGA_2180</name>
</gene>
<dbReference type="InterPro" id="IPR024618">
    <property type="entry name" value="DUF3857"/>
</dbReference>
<evidence type="ECO:0000259" key="3">
    <source>
        <dbReference type="Pfam" id="PF12969"/>
    </source>
</evidence>
<evidence type="ECO:0000259" key="2">
    <source>
        <dbReference type="Pfam" id="PF01841"/>
    </source>
</evidence>
<dbReference type="Gene3D" id="2.60.40.3140">
    <property type="match status" value="1"/>
</dbReference>
<keyword evidence="5" id="KW-1185">Reference proteome</keyword>
<evidence type="ECO:0000313" key="5">
    <source>
        <dbReference type="Proteomes" id="UP000218267"/>
    </source>
</evidence>
<dbReference type="InterPro" id="IPR038765">
    <property type="entry name" value="Papain-like_cys_pep_sf"/>
</dbReference>